<dbReference type="Pfam" id="PF02805">
    <property type="entry name" value="Ada_Zn_binding"/>
    <property type="match status" value="1"/>
</dbReference>
<evidence type="ECO:0000256" key="4">
    <source>
        <dbReference type="ARBA" id="ARBA00023125"/>
    </source>
</evidence>
<dbReference type="Gene3D" id="3.30.310.20">
    <property type="entry name" value="DNA-3-methyladenine glycosylase AlkA, N-terminal domain"/>
    <property type="match status" value="1"/>
</dbReference>
<sequence length="422" mass="45071">MAGAGRGSGVYRHFVTTYSAVTTTGIYCRPGCGAKPLAKNNVTYELAAAAEAAGFRACLRCRPYRVAGPVNADAPELVCHAVQLIIGGELDRGTEFELAERIGVSSRHLRRLFRKHLGASPDQLARSRRAHFARRLLDDTDLTVLDVAFASGFGSLRQFNRTMREVFRASPSQLRDRRRRADRLAADGGLALRLPVPPGYDWAAIRGYLATRAIAGVEVVDGDTYRRTISVDGEPGLLEISPGDTGNLLLRVHLPFWEGLIHVVGRAGRLLGIDVDHSAGMAALSADPVLGPLVRKRPGLVVPGAWNPAEISAKAVTGDTARIVAELGTPVPGLPSGLTHTFPDGLDVDSLVGIGVPVHDATEIVGGWGSTRPDVGFRLGQRDAFPQNDPALLAGLRDLGARMPPTWRALAAMHLMVHGAAR</sequence>
<evidence type="ECO:0000313" key="8">
    <source>
        <dbReference type="EMBL" id="ALG07279.1"/>
    </source>
</evidence>
<dbReference type="GO" id="GO:0006281">
    <property type="term" value="P:DNA repair"/>
    <property type="evidence" value="ECO:0007669"/>
    <property type="project" value="InterPro"/>
</dbReference>
<keyword evidence="3" id="KW-0805">Transcription regulation</keyword>
<evidence type="ECO:0000256" key="6">
    <source>
        <dbReference type="ARBA" id="ARBA00023163"/>
    </source>
</evidence>
<dbReference type="Pfam" id="PF12833">
    <property type="entry name" value="HTH_18"/>
    <property type="match status" value="1"/>
</dbReference>
<dbReference type="GO" id="GO:0008270">
    <property type="term" value="F:zinc ion binding"/>
    <property type="evidence" value="ECO:0007669"/>
    <property type="project" value="InterPro"/>
</dbReference>
<evidence type="ECO:0000256" key="3">
    <source>
        <dbReference type="ARBA" id="ARBA00023015"/>
    </source>
</evidence>
<dbReference type="PROSITE" id="PS01124">
    <property type="entry name" value="HTH_ARAC_FAMILY_2"/>
    <property type="match status" value="1"/>
</dbReference>
<dbReference type="GO" id="GO:0008168">
    <property type="term" value="F:methyltransferase activity"/>
    <property type="evidence" value="ECO:0007669"/>
    <property type="project" value="UniProtKB-KW"/>
</dbReference>
<evidence type="ECO:0000259" key="7">
    <source>
        <dbReference type="PROSITE" id="PS01124"/>
    </source>
</evidence>
<protein>
    <submittedName>
        <fullName evidence="8">AraC family transcriptional regulator</fullName>
    </submittedName>
</protein>
<proteinExistence type="predicted"/>
<dbReference type="GO" id="GO:0003700">
    <property type="term" value="F:DNA-binding transcription factor activity"/>
    <property type="evidence" value="ECO:0007669"/>
    <property type="project" value="InterPro"/>
</dbReference>
<dbReference type="PANTHER" id="PTHR46796">
    <property type="entry name" value="HTH-TYPE TRANSCRIPTIONAL ACTIVATOR RHAS-RELATED"/>
    <property type="match status" value="1"/>
</dbReference>
<keyword evidence="2" id="KW-0489">Methyltransferase</keyword>
<dbReference type="SUPFAM" id="SSF55945">
    <property type="entry name" value="TATA-box binding protein-like"/>
    <property type="match status" value="1"/>
</dbReference>
<dbReference type="Gene3D" id="1.10.10.60">
    <property type="entry name" value="Homeodomain-like"/>
    <property type="match status" value="1"/>
</dbReference>
<dbReference type="Proteomes" id="UP000063699">
    <property type="component" value="Chromosome"/>
</dbReference>
<keyword evidence="9" id="KW-1185">Reference proteome</keyword>
<evidence type="ECO:0000256" key="5">
    <source>
        <dbReference type="ARBA" id="ARBA00023159"/>
    </source>
</evidence>
<comment type="cofactor">
    <cofactor evidence="1">
        <name>Zn(2+)</name>
        <dbReference type="ChEBI" id="CHEBI:29105"/>
    </cofactor>
</comment>
<reference evidence="8 9" key="1">
    <citation type="submission" date="2015-07" db="EMBL/GenBank/DDBJ databases">
        <title>Genome sequencing of Kibdelosporangium phytohabitans.</title>
        <authorList>
            <person name="Qin S."/>
            <person name="Xing K."/>
        </authorList>
    </citation>
    <scope>NUCLEOTIDE SEQUENCE [LARGE SCALE GENOMIC DNA]</scope>
    <source>
        <strain evidence="8 9">KLBMP1111</strain>
    </source>
</reference>
<evidence type="ECO:0000313" key="9">
    <source>
        <dbReference type="Proteomes" id="UP000063699"/>
    </source>
</evidence>
<dbReference type="InterPro" id="IPR009057">
    <property type="entry name" value="Homeodomain-like_sf"/>
</dbReference>
<dbReference type="SMART" id="SM01009">
    <property type="entry name" value="AlkA_N"/>
    <property type="match status" value="1"/>
</dbReference>
<dbReference type="Pfam" id="PF06029">
    <property type="entry name" value="AlkA_N"/>
    <property type="match status" value="1"/>
</dbReference>
<dbReference type="GO" id="GO:0032259">
    <property type="term" value="P:methylation"/>
    <property type="evidence" value="ECO:0007669"/>
    <property type="project" value="UniProtKB-KW"/>
</dbReference>
<dbReference type="EMBL" id="CP012752">
    <property type="protein sequence ID" value="ALG07279.1"/>
    <property type="molecule type" value="Genomic_DNA"/>
</dbReference>
<keyword evidence="2" id="KW-0808">Transferase</keyword>
<dbReference type="InterPro" id="IPR004026">
    <property type="entry name" value="Ada_DNA_repair_Zn-bd"/>
</dbReference>
<gene>
    <name evidence="8" type="ORF">AOZ06_10410</name>
</gene>
<dbReference type="InterPro" id="IPR018060">
    <property type="entry name" value="HTH_AraC"/>
</dbReference>
<keyword evidence="5" id="KW-0010">Activator</keyword>
<dbReference type="SUPFAM" id="SSF46689">
    <property type="entry name" value="Homeodomain-like"/>
    <property type="match status" value="1"/>
</dbReference>
<feature type="domain" description="HTH araC/xylS-type" evidence="7">
    <location>
        <begin position="97"/>
        <end position="177"/>
    </location>
</feature>
<keyword evidence="6" id="KW-0804">Transcription</keyword>
<evidence type="ECO:0000256" key="2">
    <source>
        <dbReference type="ARBA" id="ARBA00022603"/>
    </source>
</evidence>
<dbReference type="STRING" id="860235.AOZ06_10410"/>
<organism evidence="8 9">
    <name type="scientific">Kibdelosporangium phytohabitans</name>
    <dbReference type="NCBI Taxonomy" id="860235"/>
    <lineage>
        <taxon>Bacteria</taxon>
        <taxon>Bacillati</taxon>
        <taxon>Actinomycetota</taxon>
        <taxon>Actinomycetes</taxon>
        <taxon>Pseudonocardiales</taxon>
        <taxon>Pseudonocardiaceae</taxon>
        <taxon>Kibdelosporangium</taxon>
    </lineage>
</organism>
<name>A0A0N7F304_9PSEU</name>
<keyword evidence="4" id="KW-0238">DNA-binding</keyword>
<dbReference type="SUPFAM" id="SSF57884">
    <property type="entry name" value="Ada DNA repair protein, N-terminal domain (N-Ada 10)"/>
    <property type="match status" value="1"/>
</dbReference>
<dbReference type="PANTHER" id="PTHR46796:SF6">
    <property type="entry name" value="ARAC SUBFAMILY"/>
    <property type="match status" value="1"/>
</dbReference>
<dbReference type="SMART" id="SM00342">
    <property type="entry name" value="HTH_ARAC"/>
    <property type="match status" value="1"/>
</dbReference>
<dbReference type="GO" id="GO:0043565">
    <property type="term" value="F:sequence-specific DNA binding"/>
    <property type="evidence" value="ECO:0007669"/>
    <property type="project" value="InterPro"/>
</dbReference>
<accession>A0A0N7F304</accession>
<dbReference type="InterPro" id="IPR010316">
    <property type="entry name" value="AlkA_N"/>
</dbReference>
<dbReference type="AlphaFoldDB" id="A0A0N7F304"/>
<dbReference type="InterPro" id="IPR037046">
    <property type="entry name" value="AlkA_N_sf"/>
</dbReference>
<dbReference type="InterPro" id="IPR035451">
    <property type="entry name" value="Ada-like_dom_sf"/>
</dbReference>
<dbReference type="InterPro" id="IPR050204">
    <property type="entry name" value="AraC_XylS_family_regulators"/>
</dbReference>
<evidence type="ECO:0000256" key="1">
    <source>
        <dbReference type="ARBA" id="ARBA00001947"/>
    </source>
</evidence>
<dbReference type="KEGG" id="kphy:AOZ06_10410"/>
<dbReference type="Gene3D" id="3.40.10.10">
    <property type="entry name" value="DNA Methylphosphotriester Repair Domain"/>
    <property type="match status" value="1"/>
</dbReference>